<name>J7LD17_NOCAA</name>
<feature type="region of interest" description="Disordered" evidence="1">
    <location>
        <begin position="1"/>
        <end position="46"/>
    </location>
</feature>
<dbReference type="Proteomes" id="UP000003779">
    <property type="component" value="Chromosome"/>
</dbReference>
<dbReference type="HOGENOM" id="CLU_2106399_0_0_11"/>
<protein>
    <submittedName>
        <fullName evidence="2">Uncharacterized protein</fullName>
    </submittedName>
</protein>
<reference evidence="2 3" key="1">
    <citation type="journal article" date="2012" name="J. Bacteriol.">
        <title>Whole-Genome Sequence of Nocardiopsis alba Strain ATCC BAA-2165, Associated with Honeybees.</title>
        <authorList>
            <person name="Qiao J."/>
            <person name="Chen L."/>
            <person name="Li Y."/>
            <person name="Wang J."/>
            <person name="Zhang W."/>
            <person name="Chen S."/>
        </authorList>
    </citation>
    <scope>NUCLEOTIDE SEQUENCE [LARGE SCALE GENOMIC DNA]</scope>
    <source>
        <strain evidence="3">ATCC BAA-2165 / BE74</strain>
    </source>
</reference>
<proteinExistence type="predicted"/>
<dbReference type="PATRIC" id="fig|1205910.3.peg.412"/>
<accession>J7LD17</accession>
<gene>
    <name evidence="2" type="ordered locus">B005_0436</name>
</gene>
<evidence type="ECO:0000256" key="1">
    <source>
        <dbReference type="SAM" id="MobiDB-lite"/>
    </source>
</evidence>
<evidence type="ECO:0000313" key="3">
    <source>
        <dbReference type="Proteomes" id="UP000003779"/>
    </source>
</evidence>
<feature type="compositionally biased region" description="Basic and acidic residues" evidence="1">
    <location>
        <begin position="34"/>
        <end position="43"/>
    </location>
</feature>
<evidence type="ECO:0000313" key="2">
    <source>
        <dbReference type="EMBL" id="AFR08407.1"/>
    </source>
</evidence>
<sequence>MGSTCSRPRPSRPGRRSPAPRWNDGAGGPAGTERILKVRHEEVGVTTSENPQIRALRRWDEHGAPWRVLERTATRVTVSLETCDDGTEVDRLTSSDPEFLALVARLSRAKEENGS</sequence>
<reference evidence="3" key="2">
    <citation type="submission" date="2012-08" db="EMBL/GenBank/DDBJ databases">
        <title>Whole-genome sequence of Nocardiopsis alba strain ATCC BAA-2165 associated with honeybees.</title>
        <authorList>
            <person name="Qiao J."/>
            <person name="Chen L."/>
            <person name="Li Y."/>
            <person name="Wang J."/>
            <person name="Zhang W."/>
            <person name="Chen S."/>
        </authorList>
    </citation>
    <scope>NUCLEOTIDE SEQUENCE [LARGE SCALE GENOMIC DNA]</scope>
    <source>
        <strain evidence="3">ATCC BAA-2165 / BE74</strain>
    </source>
</reference>
<dbReference type="AlphaFoldDB" id="J7LD17"/>
<organism evidence="2 3">
    <name type="scientific">Nocardiopsis alba (strain ATCC BAA-2165 / BE74)</name>
    <dbReference type="NCBI Taxonomy" id="1205910"/>
    <lineage>
        <taxon>Bacteria</taxon>
        <taxon>Bacillati</taxon>
        <taxon>Actinomycetota</taxon>
        <taxon>Actinomycetes</taxon>
        <taxon>Streptosporangiales</taxon>
        <taxon>Nocardiopsidaceae</taxon>
        <taxon>Nocardiopsis</taxon>
    </lineage>
</organism>
<dbReference type="EMBL" id="CP003788">
    <property type="protein sequence ID" value="AFR08407.1"/>
    <property type="molecule type" value="Genomic_DNA"/>
</dbReference>
<dbReference type="KEGG" id="nal:B005_0436"/>